<organism evidence="1 2">
    <name type="scientific">Trapa incisa</name>
    <dbReference type="NCBI Taxonomy" id="236973"/>
    <lineage>
        <taxon>Eukaryota</taxon>
        <taxon>Viridiplantae</taxon>
        <taxon>Streptophyta</taxon>
        <taxon>Embryophyta</taxon>
        <taxon>Tracheophyta</taxon>
        <taxon>Spermatophyta</taxon>
        <taxon>Magnoliopsida</taxon>
        <taxon>eudicotyledons</taxon>
        <taxon>Gunneridae</taxon>
        <taxon>Pentapetalae</taxon>
        <taxon>rosids</taxon>
        <taxon>malvids</taxon>
        <taxon>Myrtales</taxon>
        <taxon>Lythraceae</taxon>
        <taxon>Trapa</taxon>
    </lineage>
</organism>
<reference evidence="1 2" key="1">
    <citation type="journal article" date="2023" name="Hortic Res">
        <title>Pangenome of water caltrop reveals structural variations and asymmetric subgenome divergence after allopolyploidization.</title>
        <authorList>
            <person name="Zhang X."/>
            <person name="Chen Y."/>
            <person name="Wang L."/>
            <person name="Yuan Y."/>
            <person name="Fang M."/>
            <person name="Shi L."/>
            <person name="Lu R."/>
            <person name="Comes H.P."/>
            <person name="Ma Y."/>
            <person name="Chen Y."/>
            <person name="Huang G."/>
            <person name="Zhou Y."/>
            <person name="Zheng Z."/>
            <person name="Qiu Y."/>
        </authorList>
    </citation>
    <scope>NUCLEOTIDE SEQUENCE [LARGE SCALE GENOMIC DNA]</scope>
    <source>
        <tissue evidence="1">Roots</tissue>
    </source>
</reference>
<sequence length="94" mass="10445">MFQAELNITFSKAELGVDFKREKAEAVSCFTRKAMATTCLWLSCIGGLWLLKKVVGDVTIDKIFPQLPSLHMLGLETVKAMRLSVKPTQIITVS</sequence>
<comment type="caution">
    <text evidence="1">The sequence shown here is derived from an EMBL/GenBank/DDBJ whole genome shotgun (WGS) entry which is preliminary data.</text>
</comment>
<dbReference type="Proteomes" id="UP001345219">
    <property type="component" value="Chromosome 16"/>
</dbReference>
<accession>A0AAN7JSW6</accession>
<gene>
    <name evidence="1" type="ORF">SAY87_022201</name>
</gene>
<evidence type="ECO:0000313" key="2">
    <source>
        <dbReference type="Proteomes" id="UP001345219"/>
    </source>
</evidence>
<proteinExistence type="predicted"/>
<keyword evidence="2" id="KW-1185">Reference proteome</keyword>
<protein>
    <submittedName>
        <fullName evidence="1">Uncharacterized protein</fullName>
    </submittedName>
</protein>
<dbReference type="EMBL" id="JAXIOK010000016">
    <property type="protein sequence ID" value="KAK4753403.1"/>
    <property type="molecule type" value="Genomic_DNA"/>
</dbReference>
<dbReference type="AlphaFoldDB" id="A0AAN7JSW6"/>
<evidence type="ECO:0000313" key="1">
    <source>
        <dbReference type="EMBL" id="KAK4753403.1"/>
    </source>
</evidence>
<name>A0AAN7JSW6_9MYRT</name>